<dbReference type="Gene3D" id="3.60.130.10">
    <property type="entry name" value="Clavaminate synthase-like"/>
    <property type="match status" value="1"/>
</dbReference>
<evidence type="ECO:0000256" key="1">
    <source>
        <dbReference type="ARBA" id="ARBA00008425"/>
    </source>
</evidence>
<evidence type="ECO:0000313" key="8">
    <source>
        <dbReference type="Proteomes" id="UP000030081"/>
    </source>
</evidence>
<evidence type="ECO:0000256" key="2">
    <source>
        <dbReference type="ARBA" id="ARBA00022723"/>
    </source>
</evidence>
<reference evidence="7 8" key="1">
    <citation type="submission" date="2014-10" db="EMBL/GenBank/DDBJ databases">
        <title>The Complete Genome Sequence for the Shellfish Pathogen Vibrio coralliilyticus RE98 Isolated from a Shellfish Hatchery.</title>
        <authorList>
            <person name="Richards G.P."/>
            <person name="Bono J.L."/>
            <person name="Watson M.A."/>
            <person name="Needleman D.S."/>
        </authorList>
    </citation>
    <scope>NUCLEOTIDE SEQUENCE [LARGE SCALE GENOMIC DNA]</scope>
    <source>
        <strain evidence="7 8">RE98</strain>
        <plasmid evidence="7 8">p319</plasmid>
    </source>
</reference>
<dbReference type="PIRSF" id="PIRSF019543">
    <property type="entry name" value="Clavaminate_syn"/>
    <property type="match status" value="1"/>
</dbReference>
<dbReference type="SUPFAM" id="SSF51197">
    <property type="entry name" value="Clavaminate synthase-like"/>
    <property type="match status" value="1"/>
</dbReference>
<dbReference type="RefSeq" id="WP_043011711.1">
    <property type="nucleotide sequence ID" value="NZ_CP009620.1"/>
</dbReference>
<dbReference type="InterPro" id="IPR003819">
    <property type="entry name" value="TauD/TfdA-like"/>
</dbReference>
<organism evidence="7 8">
    <name type="scientific">Vibrio coralliilyticus</name>
    <dbReference type="NCBI Taxonomy" id="190893"/>
    <lineage>
        <taxon>Bacteria</taxon>
        <taxon>Pseudomonadati</taxon>
        <taxon>Pseudomonadota</taxon>
        <taxon>Gammaproteobacteria</taxon>
        <taxon>Vibrionales</taxon>
        <taxon>Vibrionaceae</taxon>
        <taxon>Vibrio</taxon>
    </lineage>
</organism>
<name>A0AAJ3EZ56_9VIBR</name>
<keyword evidence="8" id="KW-1185">Reference proteome</keyword>
<feature type="domain" description="TauD/TfdA-like" evidence="6">
    <location>
        <begin position="224"/>
        <end position="317"/>
    </location>
</feature>
<evidence type="ECO:0000256" key="5">
    <source>
        <dbReference type="PIRSR" id="PIRSR019543-2"/>
    </source>
</evidence>
<dbReference type="InterPro" id="IPR014503">
    <property type="entry name" value="Clavaminate_syn-like"/>
</dbReference>
<evidence type="ECO:0000256" key="4">
    <source>
        <dbReference type="ARBA" id="ARBA00023004"/>
    </source>
</evidence>
<evidence type="ECO:0000256" key="3">
    <source>
        <dbReference type="ARBA" id="ARBA00023002"/>
    </source>
</evidence>
<dbReference type="GO" id="GO:0016706">
    <property type="term" value="F:2-oxoglutarate-dependent dioxygenase activity"/>
    <property type="evidence" value="ECO:0007669"/>
    <property type="project" value="UniProtKB-ARBA"/>
</dbReference>
<geneLocation type="plasmid" evidence="7 8">
    <name>p319</name>
</geneLocation>
<feature type="binding site" evidence="5">
    <location>
        <position position="298"/>
    </location>
    <ligand>
        <name>Fe cation</name>
        <dbReference type="ChEBI" id="CHEBI:24875"/>
    </ligand>
</feature>
<dbReference type="Pfam" id="PF02668">
    <property type="entry name" value="TauD"/>
    <property type="match status" value="1"/>
</dbReference>
<dbReference type="AlphaFoldDB" id="A0AAJ3EZ56"/>
<dbReference type="EMBL" id="CP009620">
    <property type="protein sequence ID" value="AIW22822.1"/>
    <property type="molecule type" value="Genomic_DNA"/>
</dbReference>
<keyword evidence="7" id="KW-0614">Plasmid</keyword>
<dbReference type="InterPro" id="IPR042098">
    <property type="entry name" value="TauD-like_sf"/>
</dbReference>
<protein>
    <recommendedName>
        <fullName evidence="6">TauD/TfdA-like domain-containing protein</fullName>
    </recommendedName>
</protein>
<dbReference type="Proteomes" id="UP000030081">
    <property type="component" value="Plasmid p319"/>
</dbReference>
<dbReference type="GO" id="GO:0005506">
    <property type="term" value="F:iron ion binding"/>
    <property type="evidence" value="ECO:0007669"/>
    <property type="project" value="InterPro"/>
</dbReference>
<accession>A0AAJ3EZ56</accession>
<dbReference type="KEGG" id="vcy:IX92_27645"/>
<evidence type="ECO:0000313" key="7">
    <source>
        <dbReference type="EMBL" id="AIW22822.1"/>
    </source>
</evidence>
<sequence>MLNQEAQIHSLQSVQEMHVSYESAHKIKSAIHHLRLSEDQSWLDAKDWLGNAIKHSLPQEQIKTITSFSRDDAKSALIIRGFPVDHDLCATPYKGYLSPSKTPLVSGIHIGIYQLAGIEPISYQSENNGFLFRHVVPVQHAQNEKSSHGSIHTFGHHVDNPDLPLVCEDMIERSGCPEFLSLMALRSDLRVNSNFILVDELLANVSSGVISELSKPNFLINRPDSFAQAKGSRLPILATGDNGVVYCRYDKENTTPLTESAAAALVMLEAQLANESLKRHLVYQPGDLLIIKNQRVVHSREGFYPRQDGADRWLVRLFGMNSLDQIVPHGNSKHIGKD</sequence>
<proteinExistence type="inferred from homology"/>
<evidence type="ECO:0000259" key="6">
    <source>
        <dbReference type="Pfam" id="PF02668"/>
    </source>
</evidence>
<keyword evidence="2 5" id="KW-0479">Metal-binding</keyword>
<comment type="similarity">
    <text evidence="1">Belongs to the clavaminate synthase family.</text>
</comment>
<keyword evidence="3" id="KW-0560">Oxidoreductase</keyword>
<gene>
    <name evidence="7" type="ORF">IX92_27645</name>
</gene>
<keyword evidence="4 5" id="KW-0408">Iron</keyword>